<keyword evidence="1" id="KW-1133">Transmembrane helix</keyword>
<evidence type="ECO:0000256" key="1">
    <source>
        <dbReference type="SAM" id="Phobius"/>
    </source>
</evidence>
<dbReference type="AlphaFoldDB" id="A0A383C2G6"/>
<name>A0A383C2G6_9ZZZZ</name>
<keyword evidence="1" id="KW-0812">Transmembrane</keyword>
<organism evidence="2">
    <name type="scientific">marine metagenome</name>
    <dbReference type="NCBI Taxonomy" id="408172"/>
    <lineage>
        <taxon>unclassified sequences</taxon>
        <taxon>metagenomes</taxon>
        <taxon>ecological metagenomes</taxon>
    </lineage>
</organism>
<sequence length="81" mass="8763">MRNLISQLAFLFFSTGVRRKLEGLVGHVVTGYSAAVAVWTTYQATLSSIDVLALSIIFLSLMLVLVFILIGSSSTSLKTKP</sequence>
<evidence type="ECO:0000313" key="2">
    <source>
        <dbReference type="EMBL" id="SVE26210.1"/>
    </source>
</evidence>
<gene>
    <name evidence="2" type="ORF">METZ01_LOCUS479064</name>
</gene>
<reference evidence="2" key="1">
    <citation type="submission" date="2018-05" db="EMBL/GenBank/DDBJ databases">
        <authorList>
            <person name="Lanie J.A."/>
            <person name="Ng W.-L."/>
            <person name="Kazmierczak K.M."/>
            <person name="Andrzejewski T.M."/>
            <person name="Davidsen T.M."/>
            <person name="Wayne K.J."/>
            <person name="Tettelin H."/>
            <person name="Glass J.I."/>
            <person name="Rusch D."/>
            <person name="Podicherti R."/>
            <person name="Tsui H.-C.T."/>
            <person name="Winkler M.E."/>
        </authorList>
    </citation>
    <scope>NUCLEOTIDE SEQUENCE</scope>
</reference>
<accession>A0A383C2G6</accession>
<feature type="transmembrane region" description="Helical" evidence="1">
    <location>
        <begin position="51"/>
        <end position="70"/>
    </location>
</feature>
<protein>
    <submittedName>
        <fullName evidence="2">Uncharacterized protein</fullName>
    </submittedName>
</protein>
<feature type="non-terminal residue" evidence="2">
    <location>
        <position position="81"/>
    </location>
</feature>
<keyword evidence="1" id="KW-0472">Membrane</keyword>
<dbReference type="EMBL" id="UINC01205161">
    <property type="protein sequence ID" value="SVE26210.1"/>
    <property type="molecule type" value="Genomic_DNA"/>
</dbReference>
<proteinExistence type="predicted"/>